<evidence type="ECO:0000256" key="1">
    <source>
        <dbReference type="SAM" id="MobiDB-lite"/>
    </source>
</evidence>
<protein>
    <submittedName>
        <fullName evidence="3">Uncharacterized protein</fullName>
    </submittedName>
</protein>
<reference evidence="3 4" key="1">
    <citation type="journal article" date="2024" name="Nat. Commun.">
        <title>Phylogenomics reveals the evolutionary origins of lichenization in chlorophyte algae.</title>
        <authorList>
            <person name="Puginier C."/>
            <person name="Libourel C."/>
            <person name="Otte J."/>
            <person name="Skaloud P."/>
            <person name="Haon M."/>
            <person name="Grisel S."/>
            <person name="Petersen M."/>
            <person name="Berrin J.G."/>
            <person name="Delaux P.M."/>
            <person name="Dal Grande F."/>
            <person name="Keller J."/>
        </authorList>
    </citation>
    <scope>NUCLEOTIDE SEQUENCE [LARGE SCALE GENOMIC DNA]</scope>
    <source>
        <strain evidence="3 4">SAG 2145</strain>
    </source>
</reference>
<proteinExistence type="predicted"/>
<keyword evidence="4" id="KW-1185">Reference proteome</keyword>
<gene>
    <name evidence="3" type="ORF">WJX74_004264</name>
</gene>
<comment type="caution">
    <text evidence="3">The sequence shown here is derived from an EMBL/GenBank/DDBJ whole genome shotgun (WGS) entry which is preliminary data.</text>
</comment>
<feature type="region of interest" description="Disordered" evidence="1">
    <location>
        <begin position="57"/>
        <end position="161"/>
    </location>
</feature>
<keyword evidence="2" id="KW-0472">Membrane</keyword>
<evidence type="ECO:0000256" key="2">
    <source>
        <dbReference type="SAM" id="Phobius"/>
    </source>
</evidence>
<dbReference type="Proteomes" id="UP001438707">
    <property type="component" value="Unassembled WGS sequence"/>
</dbReference>
<name>A0AAW1Q6K3_9CHLO</name>
<feature type="compositionally biased region" description="Low complexity" evidence="1">
    <location>
        <begin position="82"/>
        <end position="93"/>
    </location>
</feature>
<feature type="compositionally biased region" description="Polar residues" evidence="1">
    <location>
        <begin position="95"/>
        <end position="108"/>
    </location>
</feature>
<accession>A0AAW1Q6K3</accession>
<feature type="transmembrane region" description="Helical" evidence="2">
    <location>
        <begin position="188"/>
        <end position="209"/>
    </location>
</feature>
<dbReference type="AlphaFoldDB" id="A0AAW1Q6K3"/>
<organism evidence="3 4">
    <name type="scientific">Apatococcus lobatus</name>
    <dbReference type="NCBI Taxonomy" id="904363"/>
    <lineage>
        <taxon>Eukaryota</taxon>
        <taxon>Viridiplantae</taxon>
        <taxon>Chlorophyta</taxon>
        <taxon>core chlorophytes</taxon>
        <taxon>Trebouxiophyceae</taxon>
        <taxon>Chlorellales</taxon>
        <taxon>Chlorellaceae</taxon>
        <taxon>Apatococcus</taxon>
    </lineage>
</organism>
<keyword evidence="2" id="KW-0812">Transmembrane</keyword>
<evidence type="ECO:0000313" key="3">
    <source>
        <dbReference type="EMBL" id="KAK9817551.1"/>
    </source>
</evidence>
<feature type="compositionally biased region" description="Polar residues" evidence="1">
    <location>
        <begin position="62"/>
        <end position="72"/>
    </location>
</feature>
<evidence type="ECO:0000313" key="4">
    <source>
        <dbReference type="Proteomes" id="UP001438707"/>
    </source>
</evidence>
<sequence>MLSNRQCSLPSATGLQVFRSSRGARSGFRLPNHKRRLCVAQEGRFDEGATQVKRMLSRDRQQLSGLNQTTADQPFKSEFDEAPAGAPTTTATPDNGAQSPSSGENSQPSPKPRAFGQSKSAASPFGGNDASSTASSGLRKRTSSVPQSPFGSEGMGTKLPDGIEEATAGMITEQQEGTWWSRISWGQIVIASSFLLITLLMLGTTYVVYKLGGIRVG</sequence>
<dbReference type="EMBL" id="JALJOS010000065">
    <property type="protein sequence ID" value="KAK9817551.1"/>
    <property type="molecule type" value="Genomic_DNA"/>
</dbReference>
<keyword evidence="2" id="KW-1133">Transmembrane helix</keyword>